<proteinExistence type="predicted"/>
<accession>A0A9J6RAX8</accession>
<protein>
    <submittedName>
        <fullName evidence="2">Glutaredoxin family protein</fullName>
    </submittedName>
</protein>
<dbReference type="Gene3D" id="3.40.30.10">
    <property type="entry name" value="Glutaredoxin"/>
    <property type="match status" value="1"/>
</dbReference>
<evidence type="ECO:0000259" key="1">
    <source>
        <dbReference type="Pfam" id="PF00462"/>
    </source>
</evidence>
<dbReference type="AlphaFoldDB" id="A0A9J6RAX8"/>
<evidence type="ECO:0000313" key="3">
    <source>
        <dbReference type="Proteomes" id="UP001084197"/>
    </source>
</evidence>
<organism evidence="2 3">
    <name type="scientific">Natronobacillus azotifigens</name>
    <dbReference type="NCBI Taxonomy" id="472978"/>
    <lineage>
        <taxon>Bacteria</taxon>
        <taxon>Bacillati</taxon>
        <taxon>Bacillota</taxon>
        <taxon>Bacilli</taxon>
        <taxon>Bacillales</taxon>
        <taxon>Bacillaceae</taxon>
        <taxon>Natronobacillus</taxon>
    </lineage>
</organism>
<dbReference type="Pfam" id="PF00462">
    <property type="entry name" value="Glutaredoxin"/>
    <property type="match status" value="1"/>
</dbReference>
<dbReference type="CDD" id="cd02976">
    <property type="entry name" value="NrdH"/>
    <property type="match status" value="1"/>
</dbReference>
<sequence length="87" mass="10302">MKAKEIIVYVSNDCQESRKIMNFLEQLDVMYEKRNISENKAYLTELQRRNIYSTPVVIIDENIILGFQKNKITNLLHYGMLDKNEMG</sequence>
<evidence type="ECO:0000313" key="2">
    <source>
        <dbReference type="EMBL" id="MCZ0702695.1"/>
    </source>
</evidence>
<gene>
    <name evidence="2" type="ORF">OWO01_05690</name>
</gene>
<comment type="caution">
    <text evidence="2">The sequence shown here is derived from an EMBL/GenBank/DDBJ whole genome shotgun (WGS) entry which is preliminary data.</text>
</comment>
<dbReference type="SUPFAM" id="SSF52833">
    <property type="entry name" value="Thioredoxin-like"/>
    <property type="match status" value="1"/>
</dbReference>
<dbReference type="EMBL" id="JAPRAT010000008">
    <property type="protein sequence ID" value="MCZ0702695.1"/>
    <property type="molecule type" value="Genomic_DNA"/>
</dbReference>
<dbReference type="InterPro" id="IPR002109">
    <property type="entry name" value="Glutaredoxin"/>
</dbReference>
<name>A0A9J6RAX8_9BACI</name>
<reference evidence="2" key="1">
    <citation type="submission" date="2022-11" db="EMBL/GenBank/DDBJ databases">
        <title>WGS of Natronobacillus azotifigens 24KS-1, an anaerobic diazotrophic haloalkaliphile from soda-rich habitats.</title>
        <authorList>
            <person name="Sorokin D.Y."/>
            <person name="Merkel A.Y."/>
        </authorList>
    </citation>
    <scope>NUCLEOTIDE SEQUENCE</scope>
    <source>
        <strain evidence="2">24KS-1</strain>
    </source>
</reference>
<dbReference type="Proteomes" id="UP001084197">
    <property type="component" value="Unassembled WGS sequence"/>
</dbReference>
<feature type="domain" description="Glutaredoxin" evidence="1">
    <location>
        <begin position="6"/>
        <end position="64"/>
    </location>
</feature>
<keyword evidence="3" id="KW-1185">Reference proteome</keyword>
<dbReference type="RefSeq" id="WP_268779464.1">
    <property type="nucleotide sequence ID" value="NZ_JAPRAT010000008.1"/>
</dbReference>
<dbReference type="InterPro" id="IPR036249">
    <property type="entry name" value="Thioredoxin-like_sf"/>
</dbReference>
<dbReference type="PROSITE" id="PS51354">
    <property type="entry name" value="GLUTAREDOXIN_2"/>
    <property type="match status" value="1"/>
</dbReference>